<evidence type="ECO:0000256" key="1">
    <source>
        <dbReference type="SAM" id="MobiDB-lite"/>
    </source>
</evidence>
<gene>
    <name evidence="3" type="ORF">FTRO_0010700</name>
</gene>
<dbReference type="AlphaFoldDB" id="A0A3F3H027"/>
<reference evidence="3" key="1">
    <citation type="journal article" date="2015" name="BMC Genomics">
        <title>Comparative genomics of Fructobacillus spp. and Leuconostoc spp. reveals niche-specific evolution of Fructobacillus spp.</title>
        <authorList>
            <person name="Endo A."/>
            <person name="Tanizawa Y."/>
            <person name="Tanaka N."/>
            <person name="Maeno S."/>
            <person name="Kumar H."/>
            <person name="Shiwa Y."/>
            <person name="Okada S."/>
            <person name="Yoshikawa H."/>
            <person name="Dicks L."/>
            <person name="Nakagawa J."/>
            <person name="Arita M."/>
        </authorList>
    </citation>
    <scope>NUCLEOTIDE SEQUENCE [LARGE SCALE GENOMIC DNA]</scope>
    <source>
        <strain evidence="3">F214-1</strain>
    </source>
</reference>
<name>A0A3F3H027_9LACO</name>
<dbReference type="Proteomes" id="UP000064514">
    <property type="component" value="Unassembled WGS sequence"/>
</dbReference>
<accession>A0A3F3H027</accession>
<organism evidence="3">
    <name type="scientific">Fructobacillus tropaeoli</name>
    <dbReference type="NCBI Taxonomy" id="709323"/>
    <lineage>
        <taxon>Bacteria</taxon>
        <taxon>Bacillati</taxon>
        <taxon>Bacillota</taxon>
        <taxon>Bacilli</taxon>
        <taxon>Lactobacillales</taxon>
        <taxon>Lactobacillaceae</taxon>
        <taxon>Fructobacillus</taxon>
    </lineage>
</organism>
<feature type="domain" description="DUF1542" evidence="2">
    <location>
        <begin position="190"/>
        <end position="254"/>
    </location>
</feature>
<protein>
    <submittedName>
        <fullName evidence="3">Extracellular matrix binding protein</fullName>
    </submittedName>
</protein>
<dbReference type="EMBL" id="DF968078">
    <property type="protein sequence ID" value="GAP03527.1"/>
    <property type="molecule type" value="Genomic_DNA"/>
</dbReference>
<feature type="compositionally biased region" description="Basic and acidic residues" evidence="1">
    <location>
        <begin position="1"/>
        <end position="15"/>
    </location>
</feature>
<evidence type="ECO:0000313" key="3">
    <source>
        <dbReference type="EMBL" id="GAP03527.1"/>
    </source>
</evidence>
<sequence>MAGKPLPDRQEDAEKALQTTADAAKSNLDAQVAQANNDINNNNYLTDAQKAAQKQAQNDAVDVALKQAVIDVDNGQDVPTVNGIPDGSTAVKEINQGHVTATKTPTQQEEDLNAQIDDQASKVKADVDADVTLKAAEKAAQKHTIDSFVAETKAKIAGLTKYQDRLDVVNQALDAPKNLHQQGKPLAEHKSDAIAAIDQKAAQIRTQIANDSRLTQAQKEVDYQLVADAVAKAKAQVNAALNADEIAAGLDYGTVQLEAAYQQKVQEQYAEKQPTTPETVVPTVKTAPVLPQTGETEKNHEGALVAEALVASVAGFFLSKVNKRRQDEK</sequence>
<dbReference type="Pfam" id="PF07564">
    <property type="entry name" value="DUF1542"/>
    <property type="match status" value="1"/>
</dbReference>
<dbReference type="InterPro" id="IPR011439">
    <property type="entry name" value="DUF1542"/>
</dbReference>
<evidence type="ECO:0000259" key="2">
    <source>
        <dbReference type="Pfam" id="PF07564"/>
    </source>
</evidence>
<dbReference type="RefSeq" id="WP_059393065.1">
    <property type="nucleotide sequence ID" value="NZ_DF968078.1"/>
</dbReference>
<feature type="region of interest" description="Disordered" evidence="1">
    <location>
        <begin position="1"/>
        <end position="22"/>
    </location>
</feature>
<dbReference type="STRING" id="709323.GCA_001047135_00069"/>
<proteinExistence type="predicted"/>